<name>A0A9W4UK72_9PLEO</name>
<protein>
    <submittedName>
        <fullName evidence="1">Uncharacterized protein</fullName>
    </submittedName>
</protein>
<evidence type="ECO:0000313" key="1">
    <source>
        <dbReference type="EMBL" id="CAI6337696.1"/>
    </source>
</evidence>
<sequence length="75" mass="8456">MAYSKRPVWDEGFIHLRVACLGISVEFKTPVPNFVRSLMVLRRPPDPSKASPPAMFQSSSLRMTLRFVSESGTML</sequence>
<proteinExistence type="predicted"/>
<evidence type="ECO:0000313" key="2">
    <source>
        <dbReference type="Proteomes" id="UP001152607"/>
    </source>
</evidence>
<organism evidence="1 2">
    <name type="scientific">Periconia digitata</name>
    <dbReference type="NCBI Taxonomy" id="1303443"/>
    <lineage>
        <taxon>Eukaryota</taxon>
        <taxon>Fungi</taxon>
        <taxon>Dikarya</taxon>
        <taxon>Ascomycota</taxon>
        <taxon>Pezizomycotina</taxon>
        <taxon>Dothideomycetes</taxon>
        <taxon>Pleosporomycetidae</taxon>
        <taxon>Pleosporales</taxon>
        <taxon>Massarineae</taxon>
        <taxon>Periconiaceae</taxon>
        <taxon>Periconia</taxon>
    </lineage>
</organism>
<dbReference type="AlphaFoldDB" id="A0A9W4UK72"/>
<comment type="caution">
    <text evidence="1">The sequence shown here is derived from an EMBL/GenBank/DDBJ whole genome shotgun (WGS) entry which is preliminary data.</text>
</comment>
<reference evidence="1" key="1">
    <citation type="submission" date="2023-01" db="EMBL/GenBank/DDBJ databases">
        <authorList>
            <person name="Van Ghelder C."/>
            <person name="Rancurel C."/>
        </authorList>
    </citation>
    <scope>NUCLEOTIDE SEQUENCE</scope>
    <source>
        <strain evidence="1">CNCM I-4278</strain>
    </source>
</reference>
<keyword evidence="2" id="KW-1185">Reference proteome</keyword>
<gene>
    <name evidence="1" type="ORF">PDIGIT_LOCUS10810</name>
</gene>
<accession>A0A9W4UK72</accession>
<dbReference type="EMBL" id="CAOQHR010000007">
    <property type="protein sequence ID" value="CAI6337696.1"/>
    <property type="molecule type" value="Genomic_DNA"/>
</dbReference>
<dbReference type="Proteomes" id="UP001152607">
    <property type="component" value="Unassembled WGS sequence"/>
</dbReference>